<evidence type="ECO:0000313" key="5">
    <source>
        <dbReference type="Proteomes" id="UP001597199"/>
    </source>
</evidence>
<dbReference type="SUPFAM" id="SSF75138">
    <property type="entry name" value="HprK N-terminal domain-like"/>
    <property type="match status" value="1"/>
</dbReference>
<dbReference type="Pfam" id="PF00571">
    <property type="entry name" value="CBS"/>
    <property type="match status" value="1"/>
</dbReference>
<evidence type="ECO:0000256" key="2">
    <source>
        <dbReference type="PROSITE-ProRule" id="PRU00703"/>
    </source>
</evidence>
<gene>
    <name evidence="4" type="ORF">ACFQ41_10650</name>
</gene>
<dbReference type="PANTHER" id="PTHR43080:SF2">
    <property type="entry name" value="CBS DOMAIN-CONTAINING PROTEIN"/>
    <property type="match status" value="1"/>
</dbReference>
<evidence type="ECO:0000256" key="1">
    <source>
        <dbReference type="ARBA" id="ARBA00023122"/>
    </source>
</evidence>
<dbReference type="Gene3D" id="3.10.129.10">
    <property type="entry name" value="Hotdog Thioesterase"/>
    <property type="match status" value="1"/>
</dbReference>
<dbReference type="Gene3D" id="1.10.10.10">
    <property type="entry name" value="Winged helix-like DNA-binding domain superfamily/Winged helix DNA-binding domain"/>
    <property type="match status" value="1"/>
</dbReference>
<dbReference type="RefSeq" id="WP_125579769.1">
    <property type="nucleotide sequence ID" value="NZ_BOLV01000011.1"/>
</dbReference>
<name>A0ABW4BID5_9LACO</name>
<dbReference type="InterPro" id="IPR051257">
    <property type="entry name" value="Diverse_CBS-Domain"/>
</dbReference>
<dbReference type="InterPro" id="IPR028979">
    <property type="entry name" value="Ser_kin/Pase_Hpr-like_N_sf"/>
</dbReference>
<dbReference type="Pfam" id="PF07085">
    <property type="entry name" value="DRTGG"/>
    <property type="match status" value="1"/>
</dbReference>
<dbReference type="PROSITE" id="PS51371">
    <property type="entry name" value="CBS"/>
    <property type="match status" value="1"/>
</dbReference>
<dbReference type="Proteomes" id="UP001597199">
    <property type="component" value="Unassembled WGS sequence"/>
</dbReference>
<keyword evidence="1 2" id="KW-0129">CBS domain</keyword>
<evidence type="ECO:0000259" key="3">
    <source>
        <dbReference type="PROSITE" id="PS51371"/>
    </source>
</evidence>
<dbReference type="SMART" id="SM00116">
    <property type="entry name" value="CBS"/>
    <property type="match status" value="2"/>
</dbReference>
<dbReference type="Gene3D" id="3.10.580.10">
    <property type="entry name" value="CBS-domain"/>
    <property type="match status" value="1"/>
</dbReference>
<dbReference type="Gene3D" id="3.40.1390.20">
    <property type="entry name" value="HprK N-terminal domain-like"/>
    <property type="match status" value="1"/>
</dbReference>
<dbReference type="InterPro" id="IPR046342">
    <property type="entry name" value="CBS_dom_sf"/>
</dbReference>
<keyword evidence="5" id="KW-1185">Reference proteome</keyword>
<dbReference type="InterPro" id="IPR036388">
    <property type="entry name" value="WH-like_DNA-bd_sf"/>
</dbReference>
<protein>
    <submittedName>
        <fullName evidence="4">DRTGG domain-containing protein</fullName>
    </submittedName>
</protein>
<dbReference type="SUPFAM" id="SSF54637">
    <property type="entry name" value="Thioesterase/thiol ester dehydrase-isomerase"/>
    <property type="match status" value="1"/>
</dbReference>
<dbReference type="SUPFAM" id="SSF54631">
    <property type="entry name" value="CBS-domain pair"/>
    <property type="match status" value="1"/>
</dbReference>
<evidence type="ECO:0000313" key="4">
    <source>
        <dbReference type="EMBL" id="MFD1399766.1"/>
    </source>
</evidence>
<feature type="domain" description="CBS" evidence="3">
    <location>
        <begin position="257"/>
        <end position="314"/>
    </location>
</feature>
<dbReference type="InterPro" id="IPR029069">
    <property type="entry name" value="HotDog_dom_sf"/>
</dbReference>
<comment type="caution">
    <text evidence="4">The sequence shown here is derived from an EMBL/GenBank/DDBJ whole genome shotgun (WGS) entry which is preliminary data.</text>
</comment>
<dbReference type="EMBL" id="JBHTOA010000040">
    <property type="protein sequence ID" value="MFD1399766.1"/>
    <property type="molecule type" value="Genomic_DNA"/>
</dbReference>
<accession>A0ABW4BID5</accession>
<reference evidence="5" key="1">
    <citation type="journal article" date="2019" name="Int. J. Syst. Evol. Microbiol.">
        <title>The Global Catalogue of Microorganisms (GCM) 10K type strain sequencing project: providing services to taxonomists for standard genome sequencing and annotation.</title>
        <authorList>
            <consortium name="The Broad Institute Genomics Platform"/>
            <consortium name="The Broad Institute Genome Sequencing Center for Infectious Disease"/>
            <person name="Wu L."/>
            <person name="Ma J."/>
        </authorList>
    </citation>
    <scope>NUCLEOTIDE SEQUENCE [LARGE SCALE GENOMIC DNA]</scope>
    <source>
        <strain evidence="5">CCM 9110</strain>
    </source>
</reference>
<dbReference type="InterPro" id="IPR000644">
    <property type="entry name" value="CBS_dom"/>
</dbReference>
<dbReference type="PANTHER" id="PTHR43080">
    <property type="entry name" value="CBS DOMAIN-CONTAINING PROTEIN CBSX3, MITOCHONDRIAL"/>
    <property type="match status" value="1"/>
</dbReference>
<sequence length="441" mass="47654">MATKHEQILDYIGSLAVGTKISVRSVAKHQHVSEGTAYRAIKEAETTGLVSTIERVGTIRIEQKPMSNIDSLTFRALLKLIDAKVLGGSAGLAKRLDKFVIGAMTPDEMLRYITKNSLVIVGNREDAQRLALQNGAAVLITGGFMTSDNVIRLANQMDLPVLQTSYDTFTVATMINRALSDQAIKQDILTIAAIYTPLSDGVQTGLADQTVADFTRLRAGRNDFALPIITPTGRLIGMVTRKQVAGKKGTTLLERVMAKDPLTVRPYLGVTAVGHTMQGRSISVLPVVDDSWQLLGIVTRSSVYSALAELGTNSQGTTIADQVAAQMALVTPAPAEGPAFTLTTTPMMMNKLGTLSFGVMSEVVNYSITYYLNQKGRRNVLIDQLSLHAFRPVQLESTVHINVAPLEVNSHEGTFDVSLLTDGLLVAKALVTCQLLERTTR</sequence>
<proteinExistence type="predicted"/>
<organism evidence="4 5">
    <name type="scientific">Lacticaseibacillus suilingensis</name>
    <dbReference type="NCBI Taxonomy" id="2799577"/>
    <lineage>
        <taxon>Bacteria</taxon>
        <taxon>Bacillati</taxon>
        <taxon>Bacillota</taxon>
        <taxon>Bacilli</taxon>
        <taxon>Lactobacillales</taxon>
        <taxon>Lactobacillaceae</taxon>
        <taxon>Lacticaseibacillus</taxon>
    </lineage>
</organism>
<dbReference type="InterPro" id="IPR010766">
    <property type="entry name" value="DRTGG"/>
</dbReference>